<comment type="caution">
    <text evidence="2">The sequence shown here is derived from an EMBL/GenBank/DDBJ whole genome shotgun (WGS) entry which is preliminary data.</text>
</comment>
<dbReference type="AlphaFoldDB" id="A0ABD2JRK5"/>
<dbReference type="Proteomes" id="UP001620645">
    <property type="component" value="Unassembled WGS sequence"/>
</dbReference>
<keyword evidence="3" id="KW-1185">Reference proteome</keyword>
<evidence type="ECO:0000313" key="2">
    <source>
        <dbReference type="EMBL" id="KAL3093256.1"/>
    </source>
</evidence>
<accession>A0ABD2JRK5</accession>
<gene>
    <name evidence="2" type="ORF">niasHS_005151</name>
</gene>
<organism evidence="2 3">
    <name type="scientific">Heterodera schachtii</name>
    <name type="common">Sugarbeet cyst nematode worm</name>
    <name type="synonym">Tylenchus schachtii</name>
    <dbReference type="NCBI Taxonomy" id="97005"/>
    <lineage>
        <taxon>Eukaryota</taxon>
        <taxon>Metazoa</taxon>
        <taxon>Ecdysozoa</taxon>
        <taxon>Nematoda</taxon>
        <taxon>Chromadorea</taxon>
        <taxon>Rhabditida</taxon>
        <taxon>Tylenchina</taxon>
        <taxon>Tylenchomorpha</taxon>
        <taxon>Tylenchoidea</taxon>
        <taxon>Heteroderidae</taxon>
        <taxon>Heteroderinae</taxon>
        <taxon>Heterodera</taxon>
    </lineage>
</organism>
<proteinExistence type="predicted"/>
<protein>
    <submittedName>
        <fullName evidence="2">Uncharacterized protein</fullName>
    </submittedName>
</protein>
<keyword evidence="1" id="KW-0732">Signal</keyword>
<feature type="signal peptide" evidence="1">
    <location>
        <begin position="1"/>
        <end position="24"/>
    </location>
</feature>
<name>A0ABD2JRK5_HETSC</name>
<sequence>MQIKVIALPVLLLNLFGHFHKVSCESASNENGEITVYDPMEHSITPKEHTNSSTGQIDLSQYNATVDKTVVIQPEFVRTLIQHTLLVNVFRAKNSQTFVSKLKKFFFFHIFYFEFPFKNSAQLRKRVFVTSLTAIEHEFSNKKPIRVINRLARAIEFANSMQIEYELVIENGEPIMGRQCPLDLELELCQRTNPMLAQILSDIKDDFEFTVEAVQFFDRLNAHLTATYEKHDDNMALHEINEKVTQIHILVLYTMFYNEFIKTFEKMDRSLLDSTYHYEYNWLTDARKAFVSHYLEIRPNCFKYNVKILEKLPIVDEFIKGDVRNHLVKCDKLMFTFDEQNGMLYQLLTVAKQEALEEAPVEIPHMISF</sequence>
<reference evidence="2 3" key="1">
    <citation type="submission" date="2024-10" db="EMBL/GenBank/DDBJ databases">
        <authorList>
            <person name="Kim D."/>
        </authorList>
    </citation>
    <scope>NUCLEOTIDE SEQUENCE [LARGE SCALE GENOMIC DNA]</scope>
    <source>
        <strain evidence="2">Taebaek</strain>
    </source>
</reference>
<evidence type="ECO:0000313" key="3">
    <source>
        <dbReference type="Proteomes" id="UP001620645"/>
    </source>
</evidence>
<evidence type="ECO:0000256" key="1">
    <source>
        <dbReference type="SAM" id="SignalP"/>
    </source>
</evidence>
<feature type="chain" id="PRO_5044838361" evidence="1">
    <location>
        <begin position="25"/>
        <end position="369"/>
    </location>
</feature>
<dbReference type="EMBL" id="JBICCN010000112">
    <property type="protein sequence ID" value="KAL3093256.1"/>
    <property type="molecule type" value="Genomic_DNA"/>
</dbReference>